<protein>
    <submittedName>
        <fullName evidence="2">Uncharacterized protein</fullName>
    </submittedName>
</protein>
<sequence length="149" mass="16647">MTELQPMRDGDKDPEEGQREPLYLPALSPYNTLRGLKKHQSHRPVAFEILNPSNQISSLTWQKAYAGPRYYMMTEERTLPCNGDPRSEPCYRLNTLERHELVEGTSTQHKDNGCAQLAVAGQIRSTNVPRSRFISSASISAGGQSVSAK</sequence>
<feature type="region of interest" description="Disordered" evidence="1">
    <location>
        <begin position="1"/>
        <end position="25"/>
    </location>
</feature>
<proteinExistence type="predicted"/>
<organism evidence="2 3">
    <name type="scientific">Coccidioides immitis RMSCC 3703</name>
    <dbReference type="NCBI Taxonomy" id="454286"/>
    <lineage>
        <taxon>Eukaryota</taxon>
        <taxon>Fungi</taxon>
        <taxon>Dikarya</taxon>
        <taxon>Ascomycota</taxon>
        <taxon>Pezizomycotina</taxon>
        <taxon>Eurotiomycetes</taxon>
        <taxon>Eurotiomycetidae</taxon>
        <taxon>Onygenales</taxon>
        <taxon>Onygenaceae</taxon>
        <taxon>Coccidioides</taxon>
    </lineage>
</organism>
<gene>
    <name evidence="2" type="ORF">CISG_03691</name>
</gene>
<accession>A0A0J8QMG6</accession>
<evidence type="ECO:0000313" key="3">
    <source>
        <dbReference type="Proteomes" id="UP000054559"/>
    </source>
</evidence>
<dbReference type="AlphaFoldDB" id="A0A0J8QMG6"/>
<dbReference type="EMBL" id="DS268131">
    <property type="protein sequence ID" value="KMU73641.1"/>
    <property type="molecule type" value="Genomic_DNA"/>
</dbReference>
<reference evidence="3" key="1">
    <citation type="journal article" date="2010" name="Genome Res.">
        <title>Population genomic sequencing of Coccidioides fungi reveals recent hybridization and transposon control.</title>
        <authorList>
            <person name="Neafsey D.E."/>
            <person name="Barker B.M."/>
            <person name="Sharpton T.J."/>
            <person name="Stajich J.E."/>
            <person name="Park D.J."/>
            <person name="Whiston E."/>
            <person name="Hung C.-Y."/>
            <person name="McMahan C."/>
            <person name="White J."/>
            <person name="Sykes S."/>
            <person name="Heiman D."/>
            <person name="Young S."/>
            <person name="Zeng Q."/>
            <person name="Abouelleil A."/>
            <person name="Aftuck L."/>
            <person name="Bessette D."/>
            <person name="Brown A."/>
            <person name="FitzGerald M."/>
            <person name="Lui A."/>
            <person name="Macdonald J.P."/>
            <person name="Priest M."/>
            <person name="Orbach M.J."/>
            <person name="Galgiani J.N."/>
            <person name="Kirkland T.N."/>
            <person name="Cole G.T."/>
            <person name="Birren B.W."/>
            <person name="Henn M.R."/>
            <person name="Taylor J.W."/>
            <person name="Rounsley S.D."/>
        </authorList>
    </citation>
    <scope>NUCLEOTIDE SEQUENCE [LARGE SCALE GENOMIC DNA]</scope>
    <source>
        <strain evidence="3">RMSCC 3703</strain>
    </source>
</reference>
<dbReference type="Proteomes" id="UP000054559">
    <property type="component" value="Unassembled WGS sequence"/>
</dbReference>
<feature type="compositionally biased region" description="Basic and acidic residues" evidence="1">
    <location>
        <begin position="1"/>
        <end position="19"/>
    </location>
</feature>
<evidence type="ECO:0000256" key="1">
    <source>
        <dbReference type="SAM" id="MobiDB-lite"/>
    </source>
</evidence>
<evidence type="ECO:0000313" key="2">
    <source>
        <dbReference type="EMBL" id="KMU73641.1"/>
    </source>
</evidence>
<name>A0A0J8QMG6_COCIT</name>